<accession>A0A1A9UNP5</accession>
<name>A0A1A9UNP5_GLOAU</name>
<dbReference type="STRING" id="7395.A0A1A9UNP5"/>
<protein>
    <recommendedName>
        <fullName evidence="3">SAM-dependent MTase RsmB/NOP-type domain-containing protein</fullName>
    </recommendedName>
</protein>
<dbReference type="Proteomes" id="UP000078200">
    <property type="component" value="Unassembled WGS sequence"/>
</dbReference>
<dbReference type="InterPro" id="IPR029063">
    <property type="entry name" value="SAM-dependent_MTases_sf"/>
</dbReference>
<dbReference type="Gene3D" id="3.40.50.150">
    <property type="entry name" value="Vaccinia Virus protein VP39"/>
    <property type="match status" value="1"/>
</dbReference>
<dbReference type="EnsemblMetazoa" id="GAUT010539-RA">
    <property type="protein sequence ID" value="GAUT010539-PA"/>
    <property type="gene ID" value="GAUT010539"/>
</dbReference>
<proteinExistence type="predicted"/>
<reference evidence="1" key="1">
    <citation type="submission" date="2020-05" db="UniProtKB">
        <authorList>
            <consortium name="EnsemblMetazoa"/>
        </authorList>
    </citation>
    <scope>IDENTIFICATION</scope>
    <source>
        <strain evidence="1">TTRI</strain>
    </source>
</reference>
<evidence type="ECO:0000313" key="2">
    <source>
        <dbReference type="Proteomes" id="UP000078200"/>
    </source>
</evidence>
<organism evidence="1 2">
    <name type="scientific">Glossina austeni</name>
    <name type="common">Savannah tsetse fly</name>
    <dbReference type="NCBI Taxonomy" id="7395"/>
    <lineage>
        <taxon>Eukaryota</taxon>
        <taxon>Metazoa</taxon>
        <taxon>Ecdysozoa</taxon>
        <taxon>Arthropoda</taxon>
        <taxon>Hexapoda</taxon>
        <taxon>Insecta</taxon>
        <taxon>Pterygota</taxon>
        <taxon>Neoptera</taxon>
        <taxon>Endopterygota</taxon>
        <taxon>Diptera</taxon>
        <taxon>Brachycera</taxon>
        <taxon>Muscomorpha</taxon>
        <taxon>Hippoboscoidea</taxon>
        <taxon>Glossinidae</taxon>
        <taxon>Glossina</taxon>
    </lineage>
</organism>
<dbReference type="VEuPathDB" id="VectorBase:GAUT010539"/>
<dbReference type="SUPFAM" id="SSF53335">
    <property type="entry name" value="S-adenosyl-L-methionine-dependent methyltransferases"/>
    <property type="match status" value="1"/>
</dbReference>
<keyword evidence="2" id="KW-1185">Reference proteome</keyword>
<dbReference type="AlphaFoldDB" id="A0A1A9UNP5"/>
<evidence type="ECO:0000313" key="1">
    <source>
        <dbReference type="EnsemblMetazoa" id="GAUT010539-PA"/>
    </source>
</evidence>
<sequence>MLSNSIATLNSEFSFSLFRNMTKKAKYKNTKPIEADVLTVTPEQCPNVEYILVDPPCSGSGMQNRMCLNPEVNDAQSLQKLGGLQSNLHAKLLVSSPTHSQLDWTTRAVNFFHRATRTANIIIILNFF</sequence>
<evidence type="ECO:0008006" key="3">
    <source>
        <dbReference type="Google" id="ProtNLM"/>
    </source>
</evidence>